<evidence type="ECO:0000313" key="2">
    <source>
        <dbReference type="Proteomes" id="UP000258318"/>
    </source>
</evidence>
<accession>A0A345KXA7</accession>
<evidence type="ECO:0000313" key="1">
    <source>
        <dbReference type="EMBL" id="AXH47659.1"/>
    </source>
</evidence>
<organism evidence="1 2">
    <name type="scientific">Mycobacterium phage IHOP</name>
    <dbReference type="NCBI Taxonomy" id="2250301"/>
    <lineage>
        <taxon>Viruses</taxon>
        <taxon>Duplodnaviria</taxon>
        <taxon>Heunggongvirae</taxon>
        <taxon>Uroviricota</taxon>
        <taxon>Caudoviricetes</taxon>
        <taxon>Kostyavirus</taxon>
        <taxon>Kostyavirus toto</taxon>
    </lineage>
</organism>
<sequence>MKTLKRQWARLKSFVRRNADALLNITDAFLPW</sequence>
<reference evidence="1 2" key="1">
    <citation type="submission" date="2018-06" db="EMBL/GenBank/DDBJ databases">
        <authorList>
            <person name="Brooks R."/>
            <person name="Doyle J."/>
            <person name="Lesko D."/>
            <person name="Lilley T."/>
            <person name="Milashouskas T."/>
            <person name="Struba A."/>
            <person name="vad der Schaaf J."/>
            <person name="Waite J."/>
            <person name="Zwirner C."/>
            <person name="Molloy S.D."/>
            <person name="Garlena R.A."/>
            <person name="Russell D.A."/>
            <person name="Pope W.H."/>
            <person name="Jacobs-Sera D."/>
            <person name="Hatfull G.F."/>
        </authorList>
    </citation>
    <scope>NUCLEOTIDE SEQUENCE [LARGE SCALE GENOMIC DNA]</scope>
</reference>
<protein>
    <submittedName>
        <fullName evidence="1">Uncharacterized protein</fullName>
    </submittedName>
</protein>
<dbReference type="EMBL" id="MH513972">
    <property type="protein sequence ID" value="AXH47659.1"/>
    <property type="molecule type" value="Genomic_DNA"/>
</dbReference>
<proteinExistence type="predicted"/>
<gene>
    <name evidence="1" type="primary">118</name>
    <name evidence="1" type="ORF">SEA_IHOP_118</name>
</gene>
<name>A0A345KXA7_9CAUD</name>
<dbReference type="Proteomes" id="UP000258318">
    <property type="component" value="Segment"/>
</dbReference>